<comment type="caution">
    <text evidence="1">The sequence shown here is derived from an EMBL/GenBank/DDBJ whole genome shotgun (WGS) entry which is preliminary data.</text>
</comment>
<feature type="non-terminal residue" evidence="1">
    <location>
        <position position="1"/>
    </location>
</feature>
<accession>K0RAP0</accession>
<proteinExistence type="predicted"/>
<evidence type="ECO:0000313" key="1">
    <source>
        <dbReference type="EMBL" id="EJK50708.1"/>
    </source>
</evidence>
<dbReference type="EMBL" id="AGNL01043143">
    <property type="protein sequence ID" value="EJK50708.1"/>
    <property type="molecule type" value="Genomic_DNA"/>
</dbReference>
<evidence type="ECO:0000313" key="2">
    <source>
        <dbReference type="Proteomes" id="UP000266841"/>
    </source>
</evidence>
<sequence length="49" mass="5250">AISPISNLTSDEILWYVTPPRLAGPRCGRCSLGQRLALAPTISLGRSIK</sequence>
<reference evidence="1 2" key="1">
    <citation type="journal article" date="2012" name="Genome Biol.">
        <title>Genome and low-iron response of an oceanic diatom adapted to chronic iron limitation.</title>
        <authorList>
            <person name="Lommer M."/>
            <person name="Specht M."/>
            <person name="Roy A.S."/>
            <person name="Kraemer L."/>
            <person name="Andreson R."/>
            <person name="Gutowska M.A."/>
            <person name="Wolf J."/>
            <person name="Bergner S.V."/>
            <person name="Schilhabel M.B."/>
            <person name="Klostermeier U.C."/>
            <person name="Beiko R.G."/>
            <person name="Rosenstiel P."/>
            <person name="Hippler M."/>
            <person name="Laroche J."/>
        </authorList>
    </citation>
    <scope>NUCLEOTIDE SEQUENCE [LARGE SCALE GENOMIC DNA]</scope>
    <source>
        <strain evidence="1 2">CCMP1005</strain>
    </source>
</reference>
<keyword evidence="2" id="KW-1185">Reference proteome</keyword>
<name>K0RAP0_THAOC</name>
<dbReference type="Proteomes" id="UP000266841">
    <property type="component" value="Unassembled WGS sequence"/>
</dbReference>
<gene>
    <name evidence="1" type="ORF">THAOC_30250</name>
</gene>
<protein>
    <submittedName>
        <fullName evidence="1">Uncharacterized protein</fullName>
    </submittedName>
</protein>
<organism evidence="1 2">
    <name type="scientific">Thalassiosira oceanica</name>
    <name type="common">Marine diatom</name>
    <dbReference type="NCBI Taxonomy" id="159749"/>
    <lineage>
        <taxon>Eukaryota</taxon>
        <taxon>Sar</taxon>
        <taxon>Stramenopiles</taxon>
        <taxon>Ochrophyta</taxon>
        <taxon>Bacillariophyta</taxon>
        <taxon>Coscinodiscophyceae</taxon>
        <taxon>Thalassiosirophycidae</taxon>
        <taxon>Thalassiosirales</taxon>
        <taxon>Thalassiosiraceae</taxon>
        <taxon>Thalassiosira</taxon>
    </lineage>
</organism>
<dbReference type="AlphaFoldDB" id="K0RAP0"/>